<evidence type="ECO:0000313" key="3">
    <source>
        <dbReference type="EnsemblMetazoa" id="ASIC005066-PA"/>
    </source>
</evidence>
<dbReference type="Proteomes" id="UP000030765">
    <property type="component" value="Unassembled WGS sequence"/>
</dbReference>
<feature type="compositionally biased region" description="Low complexity" evidence="1">
    <location>
        <begin position="7"/>
        <end position="20"/>
    </location>
</feature>
<proteinExistence type="predicted"/>
<name>A0A084VIF8_ANOSI</name>
<sequence length="599" mass="69793">MAALAPNTTNNSSSRGNSNNEEVRLSQKSFEKENSANAQPMADNGHVDGWPCSEGAAASVKWDRERFDIRRPYERKEYDRPHRALPNYLAAFEGLNVKPQKCCTPNAFARRTPIEEVFHKRNRTNVCPTEAPRPLEDCVDDVVVAGNVSSSGSAYDSEQDDVEDEEEVKEEEQEKTVHERRISKECCKTFFRARRALLRSELFDKYFNRPQSPVNESESDDTVEEFEQIVSVKKQLEPEQHDLVESSEQLEDSSCSISSYKPPEIVHKENKPAAIEVQEQFLDRMRVHYLARFDRIKEQMEEAERDRHKQPEPFDGENYMAEYPAPDIRNEGKARFRESLEKRLAELNKLQERPVRQYPTTVKQFAKYKEGLMESRRKLRDEAALVEDYFRKTDAPREIPEAKLEVKRFRLADFEISPEDVDSDVEPESRPAEPLVYHTCMTRDEWGHWMAHSTRLEKLKLPKVSVARVPVVVQKCHESPIRAYIEGRLGGPSRDTTSPTVGNEKKKQEQHRRSKKIIHSVRAACSPRPTMRDLLFDPVPNPEPLDFVPYNATLRPYSDIVEERLRIGKGQRKVQRQLRKSRMRWIEKLVDEICRRRRD</sequence>
<feature type="region of interest" description="Disordered" evidence="1">
    <location>
        <begin position="1"/>
        <end position="52"/>
    </location>
</feature>
<dbReference type="AlphaFoldDB" id="A0A084VIF8"/>
<evidence type="ECO:0000313" key="4">
    <source>
        <dbReference type="Proteomes" id="UP000030765"/>
    </source>
</evidence>
<dbReference type="EMBL" id="KE524854">
    <property type="protein sequence ID" value="KFB37752.1"/>
    <property type="molecule type" value="Genomic_DNA"/>
</dbReference>
<organism evidence="2">
    <name type="scientific">Anopheles sinensis</name>
    <name type="common">Mosquito</name>
    <dbReference type="NCBI Taxonomy" id="74873"/>
    <lineage>
        <taxon>Eukaryota</taxon>
        <taxon>Metazoa</taxon>
        <taxon>Ecdysozoa</taxon>
        <taxon>Arthropoda</taxon>
        <taxon>Hexapoda</taxon>
        <taxon>Insecta</taxon>
        <taxon>Pterygota</taxon>
        <taxon>Neoptera</taxon>
        <taxon>Endopterygota</taxon>
        <taxon>Diptera</taxon>
        <taxon>Nematocera</taxon>
        <taxon>Culicoidea</taxon>
        <taxon>Culicidae</taxon>
        <taxon>Anophelinae</taxon>
        <taxon>Anopheles</taxon>
    </lineage>
</organism>
<feature type="region of interest" description="Disordered" evidence="1">
    <location>
        <begin position="486"/>
        <end position="513"/>
    </location>
</feature>
<dbReference type="OrthoDB" id="7738755at2759"/>
<feature type="compositionally biased region" description="Basic and acidic residues" evidence="1">
    <location>
        <begin position="21"/>
        <end position="34"/>
    </location>
</feature>
<reference evidence="2 4" key="1">
    <citation type="journal article" date="2014" name="BMC Genomics">
        <title>Genome sequence of Anopheles sinensis provides insight into genetics basis of mosquito competence for malaria parasites.</title>
        <authorList>
            <person name="Zhou D."/>
            <person name="Zhang D."/>
            <person name="Ding G."/>
            <person name="Shi L."/>
            <person name="Hou Q."/>
            <person name="Ye Y."/>
            <person name="Xu Y."/>
            <person name="Zhou H."/>
            <person name="Xiong C."/>
            <person name="Li S."/>
            <person name="Yu J."/>
            <person name="Hong S."/>
            <person name="Yu X."/>
            <person name="Zou P."/>
            <person name="Chen C."/>
            <person name="Chang X."/>
            <person name="Wang W."/>
            <person name="Lv Y."/>
            <person name="Sun Y."/>
            <person name="Ma L."/>
            <person name="Shen B."/>
            <person name="Zhu C."/>
        </authorList>
    </citation>
    <scope>NUCLEOTIDE SEQUENCE [LARGE SCALE GENOMIC DNA]</scope>
</reference>
<reference evidence="3" key="2">
    <citation type="submission" date="2020-05" db="UniProtKB">
        <authorList>
            <consortium name="EnsemblMetazoa"/>
        </authorList>
    </citation>
    <scope>IDENTIFICATION</scope>
</reference>
<dbReference type="OMA" id="KTFFRAR"/>
<accession>A0A084VIF8</accession>
<dbReference type="VEuPathDB" id="VectorBase:ASIC005066"/>
<keyword evidence="4" id="KW-1185">Reference proteome</keyword>
<evidence type="ECO:0000313" key="2">
    <source>
        <dbReference type="EMBL" id="KFB37752.1"/>
    </source>
</evidence>
<protein>
    <submittedName>
        <fullName evidence="2 3">Uncharacterized protein</fullName>
    </submittedName>
</protein>
<feature type="region of interest" description="Disordered" evidence="1">
    <location>
        <begin position="149"/>
        <end position="176"/>
    </location>
</feature>
<feature type="compositionally biased region" description="Acidic residues" evidence="1">
    <location>
        <begin position="157"/>
        <end position="171"/>
    </location>
</feature>
<evidence type="ECO:0000256" key="1">
    <source>
        <dbReference type="SAM" id="MobiDB-lite"/>
    </source>
</evidence>
<dbReference type="EnsemblMetazoa" id="ASIC005066-RA">
    <property type="protein sequence ID" value="ASIC005066-PA"/>
    <property type="gene ID" value="ASIC005066"/>
</dbReference>
<feature type="region of interest" description="Disordered" evidence="1">
    <location>
        <begin position="237"/>
        <end position="257"/>
    </location>
</feature>
<dbReference type="EMBL" id="ATLV01013355">
    <property type="status" value="NOT_ANNOTATED_CDS"/>
    <property type="molecule type" value="Genomic_DNA"/>
</dbReference>
<gene>
    <name evidence="2" type="ORF">ZHAS_00005066</name>
</gene>